<protein>
    <submittedName>
        <fullName evidence="1">Uncharacterized protein</fullName>
    </submittedName>
</protein>
<reference evidence="1 2" key="1">
    <citation type="journal article" date="2018" name="Mol. Biol. Evol.">
        <title>Broad Genomic Sampling Reveals a Smut Pathogenic Ancestry of the Fungal Clade Ustilaginomycotina.</title>
        <authorList>
            <person name="Kijpornyongpan T."/>
            <person name="Mondo S.J."/>
            <person name="Barry K."/>
            <person name="Sandor L."/>
            <person name="Lee J."/>
            <person name="Lipzen A."/>
            <person name="Pangilinan J."/>
            <person name="LaButti K."/>
            <person name="Hainaut M."/>
            <person name="Henrissat B."/>
            <person name="Grigoriev I.V."/>
            <person name="Spatafora J.W."/>
            <person name="Aime M.C."/>
        </authorList>
    </citation>
    <scope>NUCLEOTIDE SEQUENCE [LARGE SCALE GENOMIC DNA]</scope>
    <source>
        <strain evidence="1 2">SA 807</strain>
    </source>
</reference>
<evidence type="ECO:0000313" key="1">
    <source>
        <dbReference type="EMBL" id="PWN54142.1"/>
    </source>
</evidence>
<dbReference type="EMBL" id="KZ819695">
    <property type="protein sequence ID" value="PWN54142.1"/>
    <property type="molecule type" value="Genomic_DNA"/>
</dbReference>
<dbReference type="Proteomes" id="UP000245626">
    <property type="component" value="Unassembled WGS sequence"/>
</dbReference>
<sequence>MEFDTLRESKLKQQDQPQDQASTNKATNPDDGSPPWPMPPATEPSQYSDQAETINSEGDQSDTIGEEPSSSSSSSSSSPPPPPPHNLLFATEQLESSSLPKPFSQFNPAPTLRLDSIRIVGAESLRPSFLQTLCRPYVDPSISFQNSPNSSVNRFLYGERVTYPLPNQTTTLKSILALTSNLANDLDRLDVFSNIDAQIVPSLEPGFGNEGVDVVLNCRKKGRVFLKSSTDLGNGEGSASIQGRVRNLFGGCETLQGSATFGTRTKQSFNLEFSLPLLSNPDHTLSVSAFATDRDQTSFASCYENLKGLRASVSSNKGLGMQNELAYECSLSSLGRLLPDASISIRKLARRPTVKSSISHTLLRDTRDDPLMPSRGSYFKMVQEYAGLGGDSNFFKAEFESSIGRRWELPFPPQAPTLRSVEEVEANLAEQGKAAEGSSPAPLDETLLREARMASSISTNVSFRTGLMRTLNGSGSLFTDRYQVGGPTCVRMFRLNGLGPKDKFDSLGGDAFWTAGASILSPVPFKPHWPLKLQAFFNAGQVSQIDMAKPLMRSENFSELLQPSASFGLGLVYLQGPLRVELNAGLPLLTRKGDSSRKGLQLGVGINFL</sequence>
<organism evidence="1 2">
    <name type="scientific">Violaceomyces palustris</name>
    <dbReference type="NCBI Taxonomy" id="1673888"/>
    <lineage>
        <taxon>Eukaryota</taxon>
        <taxon>Fungi</taxon>
        <taxon>Dikarya</taxon>
        <taxon>Basidiomycota</taxon>
        <taxon>Ustilaginomycotina</taxon>
        <taxon>Ustilaginomycetes</taxon>
        <taxon>Violaceomycetales</taxon>
        <taxon>Violaceomycetaceae</taxon>
        <taxon>Violaceomyces</taxon>
    </lineage>
</organism>
<name>A0ACD0P817_9BASI</name>
<keyword evidence="2" id="KW-1185">Reference proteome</keyword>
<accession>A0ACD0P817</accession>
<proteinExistence type="predicted"/>
<gene>
    <name evidence="1" type="ORF">IE53DRAFT_383332</name>
</gene>
<evidence type="ECO:0000313" key="2">
    <source>
        <dbReference type="Proteomes" id="UP000245626"/>
    </source>
</evidence>